<accession>A0A7S4LIA9</accession>
<proteinExistence type="predicted"/>
<reference evidence="2" key="1">
    <citation type="submission" date="2021-01" db="EMBL/GenBank/DDBJ databases">
        <authorList>
            <person name="Corre E."/>
            <person name="Pelletier E."/>
            <person name="Niang G."/>
            <person name="Scheremetjew M."/>
            <person name="Finn R."/>
            <person name="Kale V."/>
            <person name="Holt S."/>
            <person name="Cochrane G."/>
            <person name="Meng A."/>
            <person name="Brown T."/>
            <person name="Cohen L."/>
        </authorList>
    </citation>
    <scope>NUCLEOTIDE SEQUENCE</scope>
    <source>
        <strain evidence="2">CCMP1594</strain>
    </source>
</reference>
<feature type="region of interest" description="Disordered" evidence="1">
    <location>
        <begin position="332"/>
        <end position="375"/>
    </location>
</feature>
<dbReference type="AlphaFoldDB" id="A0A7S4LIA9"/>
<feature type="compositionally biased region" description="Pro residues" evidence="1">
    <location>
        <begin position="332"/>
        <end position="351"/>
    </location>
</feature>
<gene>
    <name evidence="2" type="ORF">EGYM00163_LOCUS42185</name>
</gene>
<feature type="compositionally biased region" description="Basic and acidic residues" evidence="1">
    <location>
        <begin position="134"/>
        <end position="144"/>
    </location>
</feature>
<organism evidence="2">
    <name type="scientific">Eutreptiella gymnastica</name>
    <dbReference type="NCBI Taxonomy" id="73025"/>
    <lineage>
        <taxon>Eukaryota</taxon>
        <taxon>Discoba</taxon>
        <taxon>Euglenozoa</taxon>
        <taxon>Euglenida</taxon>
        <taxon>Spirocuta</taxon>
        <taxon>Euglenophyceae</taxon>
        <taxon>Eutreptiales</taxon>
        <taxon>Eutreptiaceae</taxon>
        <taxon>Eutreptiella</taxon>
    </lineage>
</organism>
<name>A0A7S4LIA9_9EUGL</name>
<sequence length="395" mass="43974">MSSRSSNGQYEDSAQIKLAVQYISWLKFHSGRVADSWLSGERSRQEFDDLETCMRHIAAHPARPDTKSKEGTFLVELKHLTRVLMSDVTEHRKDRWKSSADEVLRYIAEVRKGLPGAGATAFDPSHSPGALRTASEDSKDEQRRDAKRARSPGDQDKQGPDEKKKKAADPIPGTPDFATPEEEEKFFSRVYLEELKSNVKKLLRVQEDEKKYSTYLVALKQTLSKIEQNPLGPSLEKDELKEWMAQARKVVHAEEKNDHLLPHLLAELDGWVVTQDMQPSIKPAAAPASMPFMMPFWPPQAPMPAMPSYPPYMAPPYMPPYMPYPPQSGPPYGRYPPAQPGPPSGYPPPGMYLPNSGGYPPPPHPGAYPPPHGPPGPYPPGPGGYPYGPGYPAPY</sequence>
<feature type="compositionally biased region" description="Basic and acidic residues" evidence="1">
    <location>
        <begin position="151"/>
        <end position="168"/>
    </location>
</feature>
<protein>
    <submittedName>
        <fullName evidence="2">Uncharacterized protein</fullName>
    </submittedName>
</protein>
<evidence type="ECO:0000313" key="2">
    <source>
        <dbReference type="EMBL" id="CAE0830903.1"/>
    </source>
</evidence>
<feature type="compositionally biased region" description="Pro residues" evidence="1">
    <location>
        <begin position="359"/>
        <end position="375"/>
    </location>
</feature>
<feature type="region of interest" description="Disordered" evidence="1">
    <location>
        <begin position="117"/>
        <end position="182"/>
    </location>
</feature>
<evidence type="ECO:0000256" key="1">
    <source>
        <dbReference type="SAM" id="MobiDB-lite"/>
    </source>
</evidence>
<dbReference type="EMBL" id="HBJA01122451">
    <property type="protein sequence ID" value="CAE0830903.1"/>
    <property type="molecule type" value="Transcribed_RNA"/>
</dbReference>